<feature type="region of interest" description="Disordered" evidence="1">
    <location>
        <begin position="1"/>
        <end position="26"/>
    </location>
</feature>
<evidence type="ECO:0000313" key="3">
    <source>
        <dbReference type="Proteomes" id="UP000729402"/>
    </source>
</evidence>
<evidence type="ECO:0000313" key="2">
    <source>
        <dbReference type="EMBL" id="KAG8088858.1"/>
    </source>
</evidence>
<organism evidence="2 3">
    <name type="scientific">Zizania palustris</name>
    <name type="common">Northern wild rice</name>
    <dbReference type="NCBI Taxonomy" id="103762"/>
    <lineage>
        <taxon>Eukaryota</taxon>
        <taxon>Viridiplantae</taxon>
        <taxon>Streptophyta</taxon>
        <taxon>Embryophyta</taxon>
        <taxon>Tracheophyta</taxon>
        <taxon>Spermatophyta</taxon>
        <taxon>Magnoliopsida</taxon>
        <taxon>Liliopsida</taxon>
        <taxon>Poales</taxon>
        <taxon>Poaceae</taxon>
        <taxon>BOP clade</taxon>
        <taxon>Oryzoideae</taxon>
        <taxon>Oryzeae</taxon>
        <taxon>Zizaniinae</taxon>
        <taxon>Zizania</taxon>
    </lineage>
</organism>
<proteinExistence type="predicted"/>
<reference evidence="2" key="1">
    <citation type="journal article" date="2021" name="bioRxiv">
        <title>Whole Genome Assembly and Annotation of Northern Wild Rice, Zizania palustris L., Supports a Whole Genome Duplication in the Zizania Genus.</title>
        <authorList>
            <person name="Haas M."/>
            <person name="Kono T."/>
            <person name="Macchietto M."/>
            <person name="Millas R."/>
            <person name="McGilp L."/>
            <person name="Shao M."/>
            <person name="Duquette J."/>
            <person name="Hirsch C.N."/>
            <person name="Kimball J."/>
        </authorList>
    </citation>
    <scope>NUCLEOTIDE SEQUENCE</scope>
    <source>
        <tissue evidence="2">Fresh leaf tissue</tissue>
    </source>
</reference>
<gene>
    <name evidence="2" type="ORF">GUJ93_ZPchr0011g26884</name>
</gene>
<feature type="compositionally biased region" description="Basic and acidic residues" evidence="1">
    <location>
        <begin position="1"/>
        <end position="10"/>
    </location>
</feature>
<reference evidence="2" key="2">
    <citation type="submission" date="2021-02" db="EMBL/GenBank/DDBJ databases">
        <authorList>
            <person name="Kimball J.A."/>
            <person name="Haas M.W."/>
            <person name="Macchietto M."/>
            <person name="Kono T."/>
            <person name="Duquette J."/>
            <person name="Shao M."/>
        </authorList>
    </citation>
    <scope>NUCLEOTIDE SEQUENCE</scope>
    <source>
        <tissue evidence="2">Fresh leaf tissue</tissue>
    </source>
</reference>
<keyword evidence="3" id="KW-1185">Reference proteome</keyword>
<dbReference type="AlphaFoldDB" id="A0A8J6BS18"/>
<accession>A0A8J6BS18</accession>
<dbReference type="EMBL" id="JAAALK010000081">
    <property type="protein sequence ID" value="KAG8088858.1"/>
    <property type="molecule type" value="Genomic_DNA"/>
</dbReference>
<protein>
    <submittedName>
        <fullName evidence="2">Uncharacterized protein</fullName>
    </submittedName>
</protein>
<sequence length="71" mass="7823">MEEGKGKEGIPVEGPSRSKMTRRGSTWNRPKICTVLAVLRIARRSREERSRAWGGWTGQWLAEVKGGGAVG</sequence>
<dbReference type="Proteomes" id="UP000729402">
    <property type="component" value="Unassembled WGS sequence"/>
</dbReference>
<name>A0A8J6BS18_ZIZPA</name>
<comment type="caution">
    <text evidence="2">The sequence shown here is derived from an EMBL/GenBank/DDBJ whole genome shotgun (WGS) entry which is preliminary data.</text>
</comment>
<evidence type="ECO:0000256" key="1">
    <source>
        <dbReference type="SAM" id="MobiDB-lite"/>
    </source>
</evidence>